<keyword evidence="3" id="KW-1185">Reference proteome</keyword>
<dbReference type="AlphaFoldDB" id="A0A558BKC3"/>
<evidence type="ECO:0000313" key="2">
    <source>
        <dbReference type="EMBL" id="TVT36933.1"/>
    </source>
</evidence>
<accession>A0A558BKC3</accession>
<reference evidence="2 3" key="1">
    <citation type="submission" date="2019-07" db="EMBL/GenBank/DDBJ databases">
        <title>Hymenobacter sp. straun FUR1 Genome sequencing and assembly.</title>
        <authorList>
            <person name="Chhetri G."/>
        </authorList>
    </citation>
    <scope>NUCLEOTIDE SEQUENCE [LARGE SCALE GENOMIC DNA]</scope>
    <source>
        <strain evidence="2 3">Fur1</strain>
    </source>
</reference>
<dbReference type="Pfam" id="PF17761">
    <property type="entry name" value="DUF1016_N"/>
    <property type="match status" value="1"/>
</dbReference>
<comment type="caution">
    <text evidence="2">The sequence shown here is derived from an EMBL/GenBank/DDBJ whole genome shotgun (WGS) entry which is preliminary data.</text>
</comment>
<organism evidence="2 3">
    <name type="scientific">Hymenobacter setariae</name>
    <dbReference type="NCBI Taxonomy" id="2594794"/>
    <lineage>
        <taxon>Bacteria</taxon>
        <taxon>Pseudomonadati</taxon>
        <taxon>Bacteroidota</taxon>
        <taxon>Cytophagia</taxon>
        <taxon>Cytophagales</taxon>
        <taxon>Hymenobacteraceae</taxon>
        <taxon>Hymenobacter</taxon>
    </lineage>
</organism>
<proteinExistence type="predicted"/>
<dbReference type="OrthoDB" id="9801263at2"/>
<evidence type="ECO:0000313" key="3">
    <source>
        <dbReference type="Proteomes" id="UP000317624"/>
    </source>
</evidence>
<dbReference type="InterPro" id="IPR041527">
    <property type="entry name" value="YhcG_N"/>
</dbReference>
<feature type="domain" description="YhcG N-terminal" evidence="1">
    <location>
        <begin position="13"/>
        <end position="50"/>
    </location>
</feature>
<evidence type="ECO:0000259" key="1">
    <source>
        <dbReference type="Pfam" id="PF17761"/>
    </source>
</evidence>
<dbReference type="Proteomes" id="UP000317624">
    <property type="component" value="Unassembled WGS sequence"/>
</dbReference>
<sequence>MGNTSPTTTLFSDVRALVEATRQRVALSVNAELTQLYWQIGPRINTELHQSGGTE</sequence>
<name>A0A558BKC3_9BACT</name>
<gene>
    <name evidence="2" type="ORF">FNT36_23985</name>
</gene>
<protein>
    <submittedName>
        <fullName evidence="2">DUF1016 domain-containing protein</fullName>
    </submittedName>
</protein>
<dbReference type="EMBL" id="VMRJ01000008">
    <property type="protein sequence ID" value="TVT36933.1"/>
    <property type="molecule type" value="Genomic_DNA"/>
</dbReference>